<gene>
    <name evidence="3" type="ORF">D7147_24720</name>
</gene>
<sequence length="249" mass="27961">MDGSPGERDEDWFTGVYAAEYGHVVRYGQRRLADGEAAVELAQEVFVIAWRRRRDVPDRCLPWLYGVARRLLANEWRARRAAPDLLPMTDAAPDQESRDCWQRRREPESAASGTPAASSIPLPPMDFAPLPSGSVQLTRLLHIKYGGGAVTKQVGGVYGLYVVPRRTRAEILRVLADVPGFRWRGQMVDRAGRKGVAITFDDREHDQQSLLIFAPETGELLAYEVLSLSPVRISMYQLILRTGWTDQLG</sequence>
<comment type="caution">
    <text evidence="3">The sequence shown here is derived from an EMBL/GenBank/DDBJ whole genome shotgun (WGS) entry which is preliminary data.</text>
</comment>
<proteinExistence type="predicted"/>
<evidence type="ECO:0000313" key="4">
    <source>
        <dbReference type="Proteomes" id="UP000271548"/>
    </source>
</evidence>
<evidence type="ECO:0000256" key="1">
    <source>
        <dbReference type="SAM" id="MobiDB-lite"/>
    </source>
</evidence>
<evidence type="ECO:0000313" key="3">
    <source>
        <dbReference type="EMBL" id="RKN15680.1"/>
    </source>
</evidence>
<dbReference type="SUPFAM" id="SSF88946">
    <property type="entry name" value="Sigma2 domain of RNA polymerase sigma factors"/>
    <property type="match status" value="1"/>
</dbReference>
<dbReference type="Gene3D" id="1.10.1740.10">
    <property type="match status" value="1"/>
</dbReference>
<evidence type="ECO:0000259" key="2">
    <source>
        <dbReference type="Pfam" id="PF04542"/>
    </source>
</evidence>
<keyword evidence="4" id="KW-1185">Reference proteome</keyword>
<name>A0ABX9R170_9ACTN</name>
<organism evidence="3 4">
    <name type="scientific">Micromonospora musae</name>
    <dbReference type="NCBI Taxonomy" id="1894970"/>
    <lineage>
        <taxon>Bacteria</taxon>
        <taxon>Bacillati</taxon>
        <taxon>Actinomycetota</taxon>
        <taxon>Actinomycetes</taxon>
        <taxon>Micromonosporales</taxon>
        <taxon>Micromonosporaceae</taxon>
        <taxon>Micromonospora</taxon>
    </lineage>
</organism>
<dbReference type="RefSeq" id="WP_120681723.1">
    <property type="nucleotide sequence ID" value="NZ_RAZS01000010.1"/>
</dbReference>
<dbReference type="InterPro" id="IPR013325">
    <property type="entry name" value="RNA_pol_sigma_r2"/>
</dbReference>
<feature type="compositionally biased region" description="Basic and acidic residues" evidence="1">
    <location>
        <begin position="95"/>
        <end position="108"/>
    </location>
</feature>
<dbReference type="Proteomes" id="UP000271548">
    <property type="component" value="Unassembled WGS sequence"/>
</dbReference>
<reference evidence="3 4" key="1">
    <citation type="submission" date="2018-09" db="EMBL/GenBank/DDBJ databases">
        <title>Micromonospora sp. nov. MS1-9, isolated from a root of Musa sp.</title>
        <authorList>
            <person name="Kuncharoen N."/>
            <person name="Kudo T."/>
            <person name="Ohkuma M."/>
            <person name="Yuki M."/>
            <person name="Tanasupawat S."/>
        </authorList>
    </citation>
    <scope>NUCLEOTIDE SEQUENCE [LARGE SCALE GENOMIC DNA]</scope>
    <source>
        <strain evidence="3 4">NGC1-4</strain>
    </source>
</reference>
<feature type="domain" description="RNA polymerase sigma-70 region 2" evidence="2">
    <location>
        <begin position="17"/>
        <end position="80"/>
    </location>
</feature>
<feature type="region of interest" description="Disordered" evidence="1">
    <location>
        <begin position="87"/>
        <end position="123"/>
    </location>
</feature>
<accession>A0ABX9R170</accession>
<protein>
    <submittedName>
        <fullName evidence="3">Sigma-70 family RNA polymerase sigma factor</fullName>
    </submittedName>
</protein>
<dbReference type="EMBL" id="RAZS01000010">
    <property type="protein sequence ID" value="RKN15680.1"/>
    <property type="molecule type" value="Genomic_DNA"/>
</dbReference>
<dbReference type="Pfam" id="PF04542">
    <property type="entry name" value="Sigma70_r2"/>
    <property type="match status" value="1"/>
</dbReference>
<dbReference type="InterPro" id="IPR007627">
    <property type="entry name" value="RNA_pol_sigma70_r2"/>
</dbReference>